<gene>
    <name evidence="2" type="ORF">ESA94_13495</name>
</gene>
<dbReference type="RefSeq" id="WP_129131458.1">
    <property type="nucleotide sequence ID" value="NZ_SDHW01000004.1"/>
</dbReference>
<accession>A0A4V1M7B4</accession>
<keyword evidence="1" id="KW-0732">Signal</keyword>
<dbReference type="InterPro" id="IPR010297">
    <property type="entry name" value="DUF900_hydrolase"/>
</dbReference>
<sequence length="292" mass="33639">MATTNNNLMNGTKFFQIRSMLLILATNFFFMAHAKDVEAKSKINFLFVEWRDKENLLLFGHFIDQSKKVVEIRSSPEELNDLQLQKWLKGDNAVLLFHCMWGQQSFFHKVKYLKTFNEIFSPSAGKNYTVISFLWHAGGLNYKQNWEQSFTKGSKLASVVQKINHYYAGNTSVLCHSMGARFFEGVLAGNIAGPKFREVILFSSDISANTTDPDFVTITKSAKQVCVFKHQKDKMLLFSSLIHGNKRIGRTGLEAKQDGITVYDMTDHIHGFQNHAHINRRWVKEQLLQRFQ</sequence>
<organism evidence="2 3">
    <name type="scientific">Lacibacter luteus</name>
    <dbReference type="NCBI Taxonomy" id="2508719"/>
    <lineage>
        <taxon>Bacteria</taxon>
        <taxon>Pseudomonadati</taxon>
        <taxon>Bacteroidota</taxon>
        <taxon>Chitinophagia</taxon>
        <taxon>Chitinophagales</taxon>
        <taxon>Chitinophagaceae</taxon>
        <taxon>Lacibacter</taxon>
    </lineage>
</organism>
<evidence type="ECO:0000313" key="3">
    <source>
        <dbReference type="Proteomes" id="UP000290204"/>
    </source>
</evidence>
<protein>
    <submittedName>
        <fullName evidence="2">Alpha/beta hydrolase</fullName>
    </submittedName>
</protein>
<dbReference type="GO" id="GO:0016787">
    <property type="term" value="F:hydrolase activity"/>
    <property type="evidence" value="ECO:0007669"/>
    <property type="project" value="UniProtKB-KW"/>
</dbReference>
<name>A0A4V1M7B4_9BACT</name>
<feature type="chain" id="PRO_5020548261" evidence="1">
    <location>
        <begin position="35"/>
        <end position="292"/>
    </location>
</feature>
<dbReference type="EMBL" id="SDHW01000004">
    <property type="protein sequence ID" value="RXK59154.1"/>
    <property type="molecule type" value="Genomic_DNA"/>
</dbReference>
<dbReference type="Proteomes" id="UP000290204">
    <property type="component" value="Unassembled WGS sequence"/>
</dbReference>
<proteinExistence type="predicted"/>
<dbReference type="OrthoDB" id="9797755at2"/>
<keyword evidence="3" id="KW-1185">Reference proteome</keyword>
<dbReference type="AlphaFoldDB" id="A0A4V1M7B4"/>
<evidence type="ECO:0000256" key="1">
    <source>
        <dbReference type="SAM" id="SignalP"/>
    </source>
</evidence>
<feature type="signal peptide" evidence="1">
    <location>
        <begin position="1"/>
        <end position="34"/>
    </location>
</feature>
<evidence type="ECO:0000313" key="2">
    <source>
        <dbReference type="EMBL" id="RXK59154.1"/>
    </source>
</evidence>
<dbReference type="Pfam" id="PF05990">
    <property type="entry name" value="DUF900"/>
    <property type="match status" value="1"/>
</dbReference>
<reference evidence="2 3" key="1">
    <citation type="submission" date="2019-01" db="EMBL/GenBank/DDBJ databases">
        <title>Lacibacter sp. strain TTM-7.</title>
        <authorList>
            <person name="Chen W.-M."/>
        </authorList>
    </citation>
    <scope>NUCLEOTIDE SEQUENCE [LARGE SCALE GENOMIC DNA]</scope>
    <source>
        <strain evidence="2 3">TTM-7</strain>
    </source>
</reference>
<keyword evidence="2" id="KW-0378">Hydrolase</keyword>
<comment type="caution">
    <text evidence="2">The sequence shown here is derived from an EMBL/GenBank/DDBJ whole genome shotgun (WGS) entry which is preliminary data.</text>
</comment>